<dbReference type="KEGG" id="mez:Mtc_1136"/>
<dbReference type="RefSeq" id="WP_014405730.1">
    <property type="nucleotide sequence ID" value="NC_017034.1"/>
</dbReference>
<dbReference type="GO" id="GO:0005886">
    <property type="term" value="C:plasma membrane"/>
    <property type="evidence" value="ECO:0007669"/>
    <property type="project" value="UniProtKB-SubCell"/>
</dbReference>
<accession>H8I7Q7</accession>
<feature type="transmembrane region" description="Helical" evidence="1">
    <location>
        <begin position="20"/>
        <end position="39"/>
    </location>
</feature>
<dbReference type="PANTHER" id="PTHR43471">
    <property type="entry name" value="ABC TRANSPORTER PERMEASE"/>
    <property type="match status" value="1"/>
</dbReference>
<dbReference type="Proteomes" id="UP000005233">
    <property type="component" value="Chromosome"/>
</dbReference>
<gene>
    <name evidence="2" type="ordered locus">Mtc_1136</name>
</gene>
<reference evidence="2 3" key="1">
    <citation type="journal article" date="2012" name="J. Bacteriol.">
        <title>Complete genome sequence of a thermophilic methanogen, Methanocella conradii HZ254, isolated from Chinese rice field soil.</title>
        <authorList>
            <person name="Lu Z."/>
            <person name="Lu Y."/>
        </authorList>
    </citation>
    <scope>NUCLEOTIDE SEQUENCE [LARGE SCALE GENOMIC DNA]</scope>
    <source>
        <strain evidence="3">DSM 24694 / JCM 17849 / CGMCC 1.5162 / HZ254</strain>
    </source>
</reference>
<organism evidence="2 3">
    <name type="scientific">Methanocella conradii (strain DSM 24694 / JCM 17849 / CGMCC 1.5162 / HZ254)</name>
    <dbReference type="NCBI Taxonomy" id="1041930"/>
    <lineage>
        <taxon>Archaea</taxon>
        <taxon>Methanobacteriati</taxon>
        <taxon>Methanobacteriota</taxon>
        <taxon>Stenosarchaea group</taxon>
        <taxon>Methanomicrobia</taxon>
        <taxon>Methanocellales</taxon>
        <taxon>Methanocellaceae</taxon>
        <taxon>Methanocella</taxon>
    </lineage>
</organism>
<dbReference type="PANTHER" id="PTHR43471:SF14">
    <property type="entry name" value="ABC-2 TYPE TRANSPORT SYSTEM PERMEASE PROTEIN"/>
    <property type="match status" value="1"/>
</dbReference>
<evidence type="ECO:0000313" key="3">
    <source>
        <dbReference type="Proteomes" id="UP000005233"/>
    </source>
</evidence>
<feature type="transmembrane region" description="Helical" evidence="1">
    <location>
        <begin position="143"/>
        <end position="164"/>
    </location>
</feature>
<keyword evidence="1" id="KW-1133">Transmembrane helix</keyword>
<protein>
    <recommendedName>
        <fullName evidence="4">ABC-type transport system involved in multi-copper enzyme maturation, permease component</fullName>
    </recommendedName>
</protein>
<evidence type="ECO:0008006" key="4">
    <source>
        <dbReference type="Google" id="ProtNLM"/>
    </source>
</evidence>
<feature type="transmembrane region" description="Helical" evidence="1">
    <location>
        <begin position="59"/>
        <end position="78"/>
    </location>
</feature>
<dbReference type="GeneID" id="11971263"/>
<keyword evidence="1" id="KW-0812">Transmembrane</keyword>
<dbReference type="OrthoDB" id="86287at2157"/>
<dbReference type="HOGENOM" id="CLU_1040540_0_0_2"/>
<name>H8I7Q7_METCZ</name>
<feature type="transmembrane region" description="Helical" evidence="1">
    <location>
        <begin position="237"/>
        <end position="258"/>
    </location>
</feature>
<keyword evidence="3" id="KW-1185">Reference proteome</keyword>
<feature type="transmembrane region" description="Helical" evidence="1">
    <location>
        <begin position="171"/>
        <end position="188"/>
    </location>
</feature>
<dbReference type="eggNOG" id="arCOG02436">
    <property type="taxonomic scope" value="Archaea"/>
</dbReference>
<keyword evidence="1" id="KW-0472">Membrane</keyword>
<evidence type="ECO:0000256" key="1">
    <source>
        <dbReference type="SAM" id="Phobius"/>
    </source>
</evidence>
<evidence type="ECO:0000313" key="2">
    <source>
        <dbReference type="EMBL" id="AFC99892.1"/>
    </source>
</evidence>
<dbReference type="EMBL" id="CP003243">
    <property type="protein sequence ID" value="AFC99892.1"/>
    <property type="molecule type" value="Genomic_DNA"/>
</dbReference>
<sequence length="265" mass="28932">MSALSAVAKNEFGMVAKNPLVFLFMGVMTVLAIVNAMGASGLNSYITGDAIEYLWNVNSITAGFFVLLTLCLGIISVSDERSRGVLGVMLTKPLYRRDVLLGKFVGIALFLFLLITATLVLFTSLLVVALGNPGSIVELVVRVGFFILLLFIYCCFMLCLAALFSTLLSKGAALIISLIYVCYDWYSYGTIALSDPFFGGLLSFDPFYLYWKSFLGMDGKGLLSSSVPLGAWLDFSWPYIVLLILYVAVVALIDVILFNREGESV</sequence>
<dbReference type="Pfam" id="PF12679">
    <property type="entry name" value="ABC2_membrane_2"/>
    <property type="match status" value="1"/>
</dbReference>
<proteinExistence type="predicted"/>
<dbReference type="STRING" id="1041930.Mtc_1136"/>
<dbReference type="GO" id="GO:0140359">
    <property type="term" value="F:ABC-type transporter activity"/>
    <property type="evidence" value="ECO:0007669"/>
    <property type="project" value="InterPro"/>
</dbReference>
<feature type="transmembrane region" description="Helical" evidence="1">
    <location>
        <begin position="99"/>
        <end position="131"/>
    </location>
</feature>
<dbReference type="AlphaFoldDB" id="H8I7Q7"/>